<dbReference type="HOGENOM" id="CLU_175514_1_1_9"/>
<dbReference type="Proteomes" id="UP000003379">
    <property type="component" value="Unassembled WGS sequence"/>
</dbReference>
<gene>
    <name evidence="1" type="ORF">HMPREF9628_00162</name>
</gene>
<name>G9XBV4_9FIRM</name>
<reference evidence="1 2" key="1">
    <citation type="submission" date="2011-08" db="EMBL/GenBank/DDBJ databases">
        <title>The Genome Sequence of Eubacteriaceae bacterium CM5.</title>
        <authorList>
            <consortium name="The Broad Institute Genome Sequencing Platform"/>
            <person name="Earl A."/>
            <person name="Ward D."/>
            <person name="Feldgarden M."/>
            <person name="Gevers D."/>
            <person name="Sizova M."/>
            <person name="Hazen A."/>
            <person name="Epstein S."/>
            <person name="Young S.K."/>
            <person name="Zeng Q."/>
            <person name="Gargeya S."/>
            <person name="Fitzgerald M."/>
            <person name="Haas B."/>
            <person name="Abouelleil A."/>
            <person name="Alvarado L."/>
            <person name="Arachchi H.M."/>
            <person name="Berlin A."/>
            <person name="Brown A."/>
            <person name="Chapman S.B."/>
            <person name="Chen Z."/>
            <person name="Dunbar C."/>
            <person name="Freedman E."/>
            <person name="Gearin G."/>
            <person name="Gellesch M."/>
            <person name="Goldberg J."/>
            <person name="Griggs A."/>
            <person name="Gujja S."/>
            <person name="Heiman D."/>
            <person name="Howarth C."/>
            <person name="Larson L."/>
            <person name="Lui A."/>
            <person name="MacDonald P.J.P."/>
            <person name="Montmayeur A."/>
            <person name="Murphy C."/>
            <person name="Neiman D."/>
            <person name="Pearson M."/>
            <person name="Priest M."/>
            <person name="Roberts A."/>
            <person name="Saif S."/>
            <person name="Shea T."/>
            <person name="Shenoy N."/>
            <person name="Sisk P."/>
            <person name="Stolte C."/>
            <person name="Sykes S."/>
            <person name="Wortman J."/>
            <person name="Nusbaum C."/>
            <person name="Birren B."/>
        </authorList>
    </citation>
    <scope>NUCLEOTIDE SEQUENCE [LARGE SCALE GENOMIC DNA]</scope>
    <source>
        <strain evidence="1 2">CM5</strain>
    </source>
</reference>
<accession>G9XBV4</accession>
<dbReference type="AlphaFoldDB" id="G9XBV4"/>
<evidence type="ECO:0000313" key="2">
    <source>
        <dbReference type="Proteomes" id="UP000003379"/>
    </source>
</evidence>
<organism evidence="1 2">
    <name type="scientific">Peptoanaerobacter stomatis</name>
    <dbReference type="NCBI Taxonomy" id="796937"/>
    <lineage>
        <taxon>Bacteria</taxon>
        <taxon>Bacillati</taxon>
        <taxon>Bacillota</taxon>
        <taxon>Clostridia</taxon>
        <taxon>Peptostreptococcales</taxon>
        <taxon>Filifactoraceae</taxon>
        <taxon>Peptoanaerobacter</taxon>
    </lineage>
</organism>
<dbReference type="RefSeq" id="WP_009528462.1">
    <property type="nucleotide sequence ID" value="NZ_JH414596.1"/>
</dbReference>
<evidence type="ECO:0008006" key="3">
    <source>
        <dbReference type="Google" id="ProtNLM"/>
    </source>
</evidence>
<proteinExistence type="predicted"/>
<protein>
    <recommendedName>
        <fullName evidence="3">Phage protein</fullName>
    </recommendedName>
</protein>
<evidence type="ECO:0000313" key="1">
    <source>
        <dbReference type="EMBL" id="EHL19441.1"/>
    </source>
</evidence>
<dbReference type="EMBL" id="AFZG01000019">
    <property type="protein sequence ID" value="EHL19441.1"/>
    <property type="molecule type" value="Genomic_DNA"/>
</dbReference>
<sequence length="82" mass="9300">MKNTLIDLNNYLFEQIERLQDDELTEDELEKEIKKSKSIGELANTIINNASLALNTQKFFVENGITAKVNMPLLGVSDKDEV</sequence>
<comment type="caution">
    <text evidence="1">The sequence shown here is derived from an EMBL/GenBank/DDBJ whole genome shotgun (WGS) entry which is preliminary data.</text>
</comment>